<accession>A0A4U0VKK2</accession>
<dbReference type="Pfam" id="PF13650">
    <property type="entry name" value="Asp_protease_2"/>
    <property type="match status" value="1"/>
</dbReference>
<comment type="caution">
    <text evidence="2">The sequence shown here is derived from an EMBL/GenBank/DDBJ whole genome shotgun (WGS) entry which is preliminary data.</text>
</comment>
<feature type="region of interest" description="Disordered" evidence="1">
    <location>
        <begin position="346"/>
        <end position="383"/>
    </location>
</feature>
<gene>
    <name evidence="2" type="ORF">B0A49_13993</name>
</gene>
<keyword evidence="3" id="KW-1185">Reference proteome</keyword>
<name>A0A4U0VKK2_9PEZI</name>
<dbReference type="CDD" id="cd00303">
    <property type="entry name" value="retropepsin_like"/>
    <property type="match status" value="1"/>
</dbReference>
<dbReference type="SUPFAM" id="SSF57756">
    <property type="entry name" value="Retrovirus zinc finger-like domains"/>
    <property type="match status" value="1"/>
</dbReference>
<dbReference type="GO" id="GO:0008270">
    <property type="term" value="F:zinc ion binding"/>
    <property type="evidence" value="ECO:0007669"/>
    <property type="project" value="InterPro"/>
</dbReference>
<proteinExistence type="predicted"/>
<evidence type="ECO:0000256" key="1">
    <source>
        <dbReference type="SAM" id="MobiDB-lite"/>
    </source>
</evidence>
<organism evidence="2 3">
    <name type="scientific">Cryomyces minteri</name>
    <dbReference type="NCBI Taxonomy" id="331657"/>
    <lineage>
        <taxon>Eukaryota</taxon>
        <taxon>Fungi</taxon>
        <taxon>Dikarya</taxon>
        <taxon>Ascomycota</taxon>
        <taxon>Pezizomycotina</taxon>
        <taxon>Dothideomycetes</taxon>
        <taxon>Dothideomycetes incertae sedis</taxon>
        <taxon>Cryomyces</taxon>
    </lineage>
</organism>
<dbReference type="InterPro" id="IPR036875">
    <property type="entry name" value="Znf_CCHC_sf"/>
</dbReference>
<dbReference type="OrthoDB" id="5430668at2759"/>
<feature type="compositionally biased region" description="Polar residues" evidence="1">
    <location>
        <begin position="370"/>
        <end position="383"/>
    </location>
</feature>
<feature type="compositionally biased region" description="Polar residues" evidence="1">
    <location>
        <begin position="586"/>
        <end position="600"/>
    </location>
</feature>
<feature type="region of interest" description="Disordered" evidence="1">
    <location>
        <begin position="1"/>
        <end position="55"/>
    </location>
</feature>
<evidence type="ECO:0008006" key="4">
    <source>
        <dbReference type="Google" id="ProtNLM"/>
    </source>
</evidence>
<dbReference type="Gene3D" id="4.10.60.10">
    <property type="entry name" value="Zinc finger, CCHC-type"/>
    <property type="match status" value="1"/>
</dbReference>
<dbReference type="SUPFAM" id="SSF50630">
    <property type="entry name" value="Acid proteases"/>
    <property type="match status" value="1"/>
</dbReference>
<dbReference type="STRING" id="331657.A0A4U0VKK2"/>
<protein>
    <recommendedName>
        <fullName evidence="4">CCHC-type domain-containing protein</fullName>
    </recommendedName>
</protein>
<dbReference type="GO" id="GO:0003676">
    <property type="term" value="F:nucleic acid binding"/>
    <property type="evidence" value="ECO:0007669"/>
    <property type="project" value="InterPro"/>
</dbReference>
<sequence length="919" mass="99978">MSSELFGTTFGGPRERTQSGSTASAGHDEAAGVTPNTADSAGAIPEASPTRANDPSVLVEVGGTVLPTSAAPTMVMLSGPIRSISALPSPGQGGAPLFTGSNVTQFIELWEELCMDHAIVDPDRVRKVAAYCSTNLSGYVKTLTAYIARDWEGLKKKLLKEYKDADSDRILNSRGFLQALKSVKRTTKDNLHGCCRQYKTIAARLSGRQLDDMTRGLWFLHGLPDIISTKVIHKMKLQIDNPESFQDFEGIYEQAVFYLDSQAAVQDCLQPDNTISRYEPLVKLSMEPSPKEPYPALQSTFSTTNLDPGPLKMQELITKATEELTKMFGSLSVNVLKLAQQGGNPGRIQGMAPSWRPPMAPGQAAPQGAYRNQSGQAANASGSDPATQYVGVAYAAATGASSTLCNFCKEDGHWMRECPRVDQLCQAGQMHFTLLGRKAMGPNGSQGDEFRLSNVSELSHYQQVCQQLDRYHEKKQATIQNQGNSMAKGAASQTVMANFVRIEEDTDEEEDIQADEPEFFVEVRAARSSKAPTEVGWTPAPNQKDFRVMKPGMKQRAQLEASLPAAKSVRSGHYVRPAVGEEDELSTQGTLPVEPQISSSVPLPMEVDTDVEEIRPAVPPTLSKVQNRRGEPRTRRLDRQIALDAIPEEVFKNAILNTNVTLPLSDFMGVAPAVSKLFYNRIPNPHYKAKDKVAGATEVIPEARVNNAQVIRMVEETSKVHSNGKNYELVRCRAVEAGEDGYDSEDLGEPDGVNRYDLSALQEDLLTAESPRVPVKIGQRKREVEAILDSGAECCLMTHATANRLGLPVQLGSRMRLRGATGSGKFVGVCKAVRVDLGGIVHEVPFLVAEGHNVQGIILGRTWERKARLESRNCDNGVWEGTVTAANGNTRASFTGCIPGRGSKRTMQDFAIATEGLKG</sequence>
<feature type="region of interest" description="Disordered" evidence="1">
    <location>
        <begin position="581"/>
        <end position="600"/>
    </location>
</feature>
<dbReference type="Gene3D" id="2.40.70.10">
    <property type="entry name" value="Acid Proteases"/>
    <property type="match status" value="1"/>
</dbReference>
<dbReference type="InterPro" id="IPR021109">
    <property type="entry name" value="Peptidase_aspartic_dom_sf"/>
</dbReference>
<dbReference type="EMBL" id="NAJN01002744">
    <property type="protein sequence ID" value="TKA49837.1"/>
    <property type="molecule type" value="Genomic_DNA"/>
</dbReference>
<evidence type="ECO:0000313" key="2">
    <source>
        <dbReference type="EMBL" id="TKA49837.1"/>
    </source>
</evidence>
<evidence type="ECO:0000313" key="3">
    <source>
        <dbReference type="Proteomes" id="UP000308768"/>
    </source>
</evidence>
<reference evidence="2 3" key="1">
    <citation type="submission" date="2017-03" db="EMBL/GenBank/DDBJ databases">
        <title>Genomes of endolithic fungi from Antarctica.</title>
        <authorList>
            <person name="Coleine C."/>
            <person name="Masonjones S."/>
            <person name="Stajich J.E."/>
        </authorList>
    </citation>
    <scope>NUCLEOTIDE SEQUENCE [LARGE SCALE GENOMIC DNA]</scope>
    <source>
        <strain evidence="2 3">CCFEE 5187</strain>
    </source>
</reference>
<dbReference type="AlphaFoldDB" id="A0A4U0VKK2"/>
<dbReference type="Proteomes" id="UP000308768">
    <property type="component" value="Unassembled WGS sequence"/>
</dbReference>